<dbReference type="Pfam" id="PF03466">
    <property type="entry name" value="LysR_substrate"/>
    <property type="match status" value="1"/>
</dbReference>
<evidence type="ECO:0000313" key="7">
    <source>
        <dbReference type="Proteomes" id="UP000197153"/>
    </source>
</evidence>
<accession>A0A248K202</accession>
<comment type="similarity">
    <text evidence="1">Belongs to the LysR transcriptional regulatory family.</text>
</comment>
<evidence type="ECO:0000313" key="6">
    <source>
        <dbReference type="EMBL" id="ASG25017.1"/>
    </source>
</evidence>
<dbReference type="InterPro" id="IPR000847">
    <property type="entry name" value="LysR_HTH_N"/>
</dbReference>
<evidence type="ECO:0000256" key="4">
    <source>
        <dbReference type="ARBA" id="ARBA00023163"/>
    </source>
</evidence>
<dbReference type="Pfam" id="PF00126">
    <property type="entry name" value="HTH_1"/>
    <property type="match status" value="1"/>
</dbReference>
<dbReference type="PANTHER" id="PTHR30346:SF0">
    <property type="entry name" value="HCA OPERON TRANSCRIPTIONAL ACTIVATOR HCAR"/>
    <property type="match status" value="1"/>
</dbReference>
<dbReference type="AlphaFoldDB" id="A0A248K202"/>
<dbReference type="GO" id="GO:0003677">
    <property type="term" value="F:DNA binding"/>
    <property type="evidence" value="ECO:0007669"/>
    <property type="project" value="UniProtKB-KW"/>
</dbReference>
<protein>
    <submittedName>
        <fullName evidence="6">LysR family transcriptional regulator</fullName>
    </submittedName>
</protein>
<dbReference type="CDD" id="cd08414">
    <property type="entry name" value="PBP2_LTTR_aromatics_like"/>
    <property type="match status" value="1"/>
</dbReference>
<keyword evidence="4" id="KW-0804">Transcription</keyword>
<dbReference type="PROSITE" id="PS50931">
    <property type="entry name" value="HTH_LYSR"/>
    <property type="match status" value="1"/>
</dbReference>
<keyword evidence="7" id="KW-1185">Reference proteome</keyword>
<dbReference type="SUPFAM" id="SSF53850">
    <property type="entry name" value="Periplasmic binding protein-like II"/>
    <property type="match status" value="1"/>
</dbReference>
<dbReference type="Proteomes" id="UP000197153">
    <property type="component" value="Chromosome 4"/>
</dbReference>
<keyword evidence="3" id="KW-0238">DNA-binding</keyword>
<dbReference type="FunFam" id="1.10.10.10:FF:000001">
    <property type="entry name" value="LysR family transcriptional regulator"/>
    <property type="match status" value="1"/>
</dbReference>
<dbReference type="KEGG" id="nao:Y958_29025"/>
<keyword evidence="2" id="KW-0805">Transcription regulation</keyword>
<dbReference type="Gene3D" id="3.40.190.10">
    <property type="entry name" value="Periplasmic binding protein-like II"/>
    <property type="match status" value="2"/>
</dbReference>
<proteinExistence type="inferred from homology"/>
<dbReference type="PANTHER" id="PTHR30346">
    <property type="entry name" value="TRANSCRIPTIONAL DUAL REGULATOR HCAR-RELATED"/>
    <property type="match status" value="1"/>
</dbReference>
<dbReference type="InterPro" id="IPR036388">
    <property type="entry name" value="WH-like_DNA-bd_sf"/>
</dbReference>
<dbReference type="GO" id="GO:0003700">
    <property type="term" value="F:DNA-binding transcription factor activity"/>
    <property type="evidence" value="ECO:0007669"/>
    <property type="project" value="InterPro"/>
</dbReference>
<sequence length="300" mass="33926">MPSRYQLAMELRHLRYFQAVAREEHFGRAAQTIRVAQPALTRQVRDLEDELGVQLFERLPRGVRLSPAGRAFLEDTNALLEKLQRSVARAKSYATGHVGTVQIGFSEIASRHPEIPAKLLRFRLDEPKVELNLLPMSSRSQIDGLRNGTVDAAIVYDIHFSEEDLGALEHCELGVSDIVIAINEDHPLAQRPIRMRDLAEERFLFPARKPQPRYFDRLMQACLANGFSPNIVQETATDSILLSLVAVGMGVGFTQQTRQVPRQGVLLREVEDLDVSFRLHLVWRKSDPSPAVLRFISAMK</sequence>
<gene>
    <name evidence="6" type="ORF">Y958_29025</name>
</gene>
<dbReference type="SUPFAM" id="SSF46785">
    <property type="entry name" value="Winged helix' DNA-binding domain"/>
    <property type="match status" value="1"/>
</dbReference>
<name>A0A248K202_9PROT</name>
<dbReference type="GO" id="GO:0032993">
    <property type="term" value="C:protein-DNA complex"/>
    <property type="evidence" value="ECO:0007669"/>
    <property type="project" value="TreeGrafter"/>
</dbReference>
<organism evidence="6 7">
    <name type="scientific">Nitrospirillum viridazoti CBAmc</name>
    <dbReference type="NCBI Taxonomy" id="1441467"/>
    <lineage>
        <taxon>Bacteria</taxon>
        <taxon>Pseudomonadati</taxon>
        <taxon>Pseudomonadota</taxon>
        <taxon>Alphaproteobacteria</taxon>
        <taxon>Rhodospirillales</taxon>
        <taxon>Azospirillaceae</taxon>
        <taxon>Nitrospirillum</taxon>
        <taxon>Nitrospirillum viridazoti</taxon>
    </lineage>
</organism>
<dbReference type="InterPro" id="IPR036390">
    <property type="entry name" value="WH_DNA-bd_sf"/>
</dbReference>
<dbReference type="Gene3D" id="1.10.10.10">
    <property type="entry name" value="Winged helix-like DNA-binding domain superfamily/Winged helix DNA-binding domain"/>
    <property type="match status" value="1"/>
</dbReference>
<evidence type="ECO:0000259" key="5">
    <source>
        <dbReference type="PROSITE" id="PS50931"/>
    </source>
</evidence>
<dbReference type="PRINTS" id="PR00039">
    <property type="entry name" value="HTHLYSR"/>
</dbReference>
<dbReference type="EMBL" id="CP022113">
    <property type="protein sequence ID" value="ASG25017.1"/>
    <property type="molecule type" value="Genomic_DNA"/>
</dbReference>
<reference evidence="6 7" key="1">
    <citation type="submission" date="2017-06" db="EMBL/GenBank/DDBJ databases">
        <title>Complete genome sequence of Nitrospirillum amazonense strain CBAmC, an endophytic nitrogen-fixing and plant growth-promoting bacterium, isolated from sugarcane.</title>
        <authorList>
            <person name="Schwab S."/>
            <person name="dos Santos Teixeira K.R."/>
            <person name="Simoes Araujo J.L."/>
            <person name="Soares Vidal M."/>
            <person name="Borges de Freitas H.R."/>
            <person name="Rivello Crivelaro A.L."/>
            <person name="Bueno de Camargo Nunes A."/>
            <person name="dos Santos C.M."/>
            <person name="Palmeira da Silva Rosa D."/>
            <person name="da Silva Padilha D."/>
            <person name="da Silva E."/>
            <person name="Araujo Terra L."/>
            <person name="Soares Mendes V."/>
            <person name="Farinelli L."/>
            <person name="Magalhaes Cruz L."/>
            <person name="Baldani J.I."/>
        </authorList>
    </citation>
    <scope>NUCLEOTIDE SEQUENCE [LARGE SCALE GENOMIC DNA]</scope>
    <source>
        <strain evidence="6 7">CBAmC</strain>
    </source>
</reference>
<evidence type="ECO:0000256" key="3">
    <source>
        <dbReference type="ARBA" id="ARBA00023125"/>
    </source>
</evidence>
<dbReference type="InterPro" id="IPR005119">
    <property type="entry name" value="LysR_subst-bd"/>
</dbReference>
<feature type="domain" description="HTH lysR-type" evidence="5">
    <location>
        <begin position="9"/>
        <end position="66"/>
    </location>
</feature>
<evidence type="ECO:0000256" key="2">
    <source>
        <dbReference type="ARBA" id="ARBA00023015"/>
    </source>
</evidence>
<evidence type="ECO:0000256" key="1">
    <source>
        <dbReference type="ARBA" id="ARBA00009437"/>
    </source>
</evidence>